<keyword evidence="3" id="KW-1185">Reference proteome</keyword>
<feature type="region of interest" description="Disordered" evidence="1">
    <location>
        <begin position="1"/>
        <end position="21"/>
    </location>
</feature>
<dbReference type="Proteomes" id="UP000182737">
    <property type="component" value="Unassembled WGS sequence"/>
</dbReference>
<feature type="compositionally biased region" description="Gly residues" evidence="1">
    <location>
        <begin position="68"/>
        <end position="93"/>
    </location>
</feature>
<dbReference type="EMBL" id="FORI01000012">
    <property type="protein sequence ID" value="SFJ04343.1"/>
    <property type="molecule type" value="Genomic_DNA"/>
</dbReference>
<dbReference type="OrthoDB" id="366075at2"/>
<reference evidence="3" key="1">
    <citation type="submission" date="2016-10" db="EMBL/GenBank/DDBJ databases">
        <authorList>
            <person name="Varghese N."/>
            <person name="Submissions S."/>
        </authorList>
    </citation>
    <scope>NUCLEOTIDE SEQUENCE [LARGE SCALE GENOMIC DNA]</scope>
    <source>
        <strain evidence="3">XBD1002</strain>
    </source>
</reference>
<sequence length="657" mass="73932">MAEKINGTADWAPGTLDKTRKNIGEISDKDAADMAKKLGGQVLYERTTGSSGGGSGSKAGRIVRQPSGGAGGSGSRGGAGASDNGAGGAGGMPSGRRRREDLPVISKKAAATMDKLMMSPEYKIKPNYGMFNFIRSFQKNGMEKIVPDFYQYTMKQATEHMEGFITVIKTLIQIAPATYKAKIASGTESKFKFLRNVAGWAMQPIKVEYINLQGLNETIIVADLIPLVRAIYKPLITVYYFGNTKIPKLIKEIYSDEAAYPDSPKDKLSQYAKQAITEWLYIETEVIKKLYPLLMRMCSDTYESYPTFFNAKVGEILKFVGLHKFDLLLPEKPKEPAPEAKKPKVAPPEKGIKDSTVITGLKLLNQMFPDAGFDRLDEHPDLYPYFQPLFHFKDGFNMLSPDNPIQVICVLQHIIEDCFQGCRNITFADPGEQKKGADSIMSIMDDWSAYREDTFEQLYCEPLCDLVNSVYSQPDFDKSHIGKKMITSLLWQTTYHYMPNFKFEQLLLEHPTDESKYRPLFHRTDFARKFLTLVINECDQKAPTKATCSLIENPWEHYKFDIPNEVSKRLDVLLGAQNKTANTTANNANLLKYTLCFMAVLDWWINNPGSPAYSTDPMHIWRVSDSDGKPQFSVPERKDQNKLFADGIRASYQKAAK</sequence>
<organism evidence="2 3">
    <name type="scientific">Treponema bryantii</name>
    <dbReference type="NCBI Taxonomy" id="163"/>
    <lineage>
        <taxon>Bacteria</taxon>
        <taxon>Pseudomonadati</taxon>
        <taxon>Spirochaetota</taxon>
        <taxon>Spirochaetia</taxon>
        <taxon>Spirochaetales</taxon>
        <taxon>Treponemataceae</taxon>
        <taxon>Treponema</taxon>
    </lineage>
</organism>
<evidence type="ECO:0000313" key="3">
    <source>
        <dbReference type="Proteomes" id="UP000182737"/>
    </source>
</evidence>
<accession>A0A1I3N4W7</accession>
<feature type="region of interest" description="Disordered" evidence="1">
    <location>
        <begin position="43"/>
        <end position="103"/>
    </location>
</feature>
<dbReference type="RefSeq" id="WP_074933446.1">
    <property type="nucleotide sequence ID" value="NZ_FORI01000012.1"/>
</dbReference>
<dbReference type="AlphaFoldDB" id="A0A1I3N4W7"/>
<protein>
    <submittedName>
        <fullName evidence="2">Uncharacterized protein</fullName>
    </submittedName>
</protein>
<proteinExistence type="predicted"/>
<name>A0A1I3N4W7_9SPIR</name>
<evidence type="ECO:0000256" key="1">
    <source>
        <dbReference type="SAM" id="MobiDB-lite"/>
    </source>
</evidence>
<gene>
    <name evidence="2" type="ORF">SAMN04487775_11238</name>
</gene>
<evidence type="ECO:0000313" key="2">
    <source>
        <dbReference type="EMBL" id="SFJ04343.1"/>
    </source>
</evidence>